<dbReference type="InterPro" id="IPR001368">
    <property type="entry name" value="TNFR/NGFR_Cys_rich_reg"/>
</dbReference>
<keyword evidence="1" id="KW-1015">Disulfide bond</keyword>
<evidence type="ECO:0000256" key="1">
    <source>
        <dbReference type="PROSITE-ProRule" id="PRU00206"/>
    </source>
</evidence>
<dbReference type="GO" id="GO:0009897">
    <property type="term" value="C:external side of plasma membrane"/>
    <property type="evidence" value="ECO:0007669"/>
    <property type="project" value="TreeGrafter"/>
</dbReference>
<proteinExistence type="predicted"/>
<evidence type="ECO:0000259" key="3">
    <source>
        <dbReference type="PROSITE" id="PS50050"/>
    </source>
</evidence>
<dbReference type="Proteomes" id="UP000887116">
    <property type="component" value="Unassembled WGS sequence"/>
</dbReference>
<dbReference type="GO" id="GO:0050829">
    <property type="term" value="P:defense response to Gram-negative bacterium"/>
    <property type="evidence" value="ECO:0007669"/>
    <property type="project" value="TreeGrafter"/>
</dbReference>
<dbReference type="GO" id="GO:0050830">
    <property type="term" value="P:defense response to Gram-positive bacterium"/>
    <property type="evidence" value="ECO:0007669"/>
    <property type="project" value="TreeGrafter"/>
</dbReference>
<dbReference type="EMBL" id="BMAO01022412">
    <property type="protein sequence ID" value="GFQ81785.1"/>
    <property type="molecule type" value="Genomic_DNA"/>
</dbReference>
<comment type="caution">
    <text evidence="4">The sequence shown here is derived from an EMBL/GenBank/DDBJ whole genome shotgun (WGS) entry which is preliminary data.</text>
</comment>
<dbReference type="SMART" id="SM00208">
    <property type="entry name" value="TNFR"/>
    <property type="match status" value="2"/>
</dbReference>
<dbReference type="AlphaFoldDB" id="A0A8X6KP04"/>
<evidence type="ECO:0000256" key="2">
    <source>
        <dbReference type="SAM" id="Phobius"/>
    </source>
</evidence>
<feature type="disulfide bond" evidence="1">
    <location>
        <begin position="116"/>
        <end position="129"/>
    </location>
</feature>
<evidence type="ECO:0000313" key="4">
    <source>
        <dbReference type="EMBL" id="GFQ81785.1"/>
    </source>
</evidence>
<dbReference type="PROSITE" id="PS50050">
    <property type="entry name" value="TNFR_NGFR_2"/>
    <property type="match status" value="1"/>
</dbReference>
<dbReference type="PANTHER" id="PTHR46838:SF1">
    <property type="entry name" value="TUMOR NECROSIS FACTOR RECEPTOR SUPERFAMILY MEMBER 14"/>
    <property type="match status" value="1"/>
</dbReference>
<dbReference type="Gene3D" id="2.10.50.10">
    <property type="entry name" value="Tumor Necrosis Factor Receptor, subunit A, domain 2"/>
    <property type="match status" value="2"/>
</dbReference>
<keyword evidence="2" id="KW-0812">Transmembrane</keyword>
<reference evidence="4" key="1">
    <citation type="submission" date="2020-07" db="EMBL/GenBank/DDBJ databases">
        <title>Multicomponent nature underlies the extraordinary mechanical properties of spider dragline silk.</title>
        <authorList>
            <person name="Kono N."/>
            <person name="Nakamura H."/>
            <person name="Mori M."/>
            <person name="Yoshida Y."/>
            <person name="Ohtoshi R."/>
            <person name="Malay A.D."/>
            <person name="Moran D.A.P."/>
            <person name="Tomita M."/>
            <person name="Numata K."/>
            <person name="Arakawa K."/>
        </authorList>
    </citation>
    <scope>NUCLEOTIDE SEQUENCE</scope>
</reference>
<dbReference type="PANTHER" id="PTHR46838">
    <property type="entry name" value="TUMOR NECROSIS FACTOR RECEPTOR SUPERFAMILY MEMBER 14"/>
    <property type="match status" value="1"/>
</dbReference>
<organism evidence="4 5">
    <name type="scientific">Trichonephila clavata</name>
    <name type="common">Joro spider</name>
    <name type="synonym">Nephila clavata</name>
    <dbReference type="NCBI Taxonomy" id="2740835"/>
    <lineage>
        <taxon>Eukaryota</taxon>
        <taxon>Metazoa</taxon>
        <taxon>Ecdysozoa</taxon>
        <taxon>Arthropoda</taxon>
        <taxon>Chelicerata</taxon>
        <taxon>Arachnida</taxon>
        <taxon>Araneae</taxon>
        <taxon>Araneomorphae</taxon>
        <taxon>Entelegynae</taxon>
        <taxon>Araneoidea</taxon>
        <taxon>Nephilidae</taxon>
        <taxon>Trichonephila</taxon>
    </lineage>
</organism>
<sequence>MRYDVVSTGMIFLFCSKLKRVCSISKDALDLQKQIMKKGYLKFDLVFLFVYITLNFQFAMAKHPHHHHVQNKDCYRCPPGYGVERHCSRFHDTECGACAPDHYSSHLSAWRPCYPCSRCGTGLYVAHKCTAARDTVCDSCHTYSGPHNEDFYERCVKPLLESAANSTNSVHSQSSQVKESESVVAVDMARGVPASVIVASGVVIGALAVVLLLSCFVVTRRKQSRRSDQRYSYVAVSTKEAVML</sequence>
<feature type="disulfide bond" evidence="1">
    <location>
        <begin position="119"/>
        <end position="137"/>
    </location>
</feature>
<keyword evidence="5" id="KW-1185">Reference proteome</keyword>
<name>A0A8X6KP04_TRICU</name>
<feature type="transmembrane region" description="Helical" evidence="2">
    <location>
        <begin position="196"/>
        <end position="218"/>
    </location>
</feature>
<feature type="domain" description="TNFR-Cys" evidence="3">
    <location>
        <begin position="97"/>
        <end position="137"/>
    </location>
</feature>
<feature type="disulfide bond" evidence="1">
    <location>
        <begin position="98"/>
        <end position="113"/>
    </location>
</feature>
<gene>
    <name evidence="4" type="primary">X975_07422</name>
    <name evidence="4" type="ORF">TNCT_662381</name>
</gene>
<dbReference type="Pfam" id="PF00020">
    <property type="entry name" value="TNFR_c6"/>
    <property type="match status" value="2"/>
</dbReference>
<evidence type="ECO:0000313" key="5">
    <source>
        <dbReference type="Proteomes" id="UP000887116"/>
    </source>
</evidence>
<keyword evidence="2" id="KW-1133">Transmembrane helix</keyword>
<dbReference type="SUPFAM" id="SSF57586">
    <property type="entry name" value="TNF receptor-like"/>
    <property type="match status" value="1"/>
</dbReference>
<accession>A0A8X6KP04</accession>
<feature type="repeat" description="TNFR-Cys" evidence="1">
    <location>
        <begin position="97"/>
        <end position="137"/>
    </location>
</feature>
<dbReference type="OrthoDB" id="10048028at2759"/>
<dbReference type="GO" id="GO:0002720">
    <property type="term" value="P:positive regulation of cytokine production involved in immune response"/>
    <property type="evidence" value="ECO:0007669"/>
    <property type="project" value="TreeGrafter"/>
</dbReference>
<keyword evidence="2" id="KW-0472">Membrane</keyword>
<feature type="transmembrane region" description="Helical" evidence="2">
    <location>
        <begin position="40"/>
        <end position="60"/>
    </location>
</feature>
<dbReference type="CDD" id="cd00185">
    <property type="entry name" value="TNFRSF"/>
    <property type="match status" value="1"/>
</dbReference>
<protein>
    <submittedName>
        <fullName evidence="4">TNFR-Cys domain-containing protein</fullName>
    </submittedName>
</protein>